<evidence type="ECO:0000259" key="14">
    <source>
        <dbReference type="Pfam" id="PF08245"/>
    </source>
</evidence>
<dbReference type="PANTHER" id="PTHR43024">
    <property type="entry name" value="UDP-N-ACETYLMURAMOYL-TRIPEPTIDE--D-ALANYL-D-ALANINE LIGASE"/>
    <property type="match status" value="1"/>
</dbReference>
<evidence type="ECO:0000259" key="13">
    <source>
        <dbReference type="Pfam" id="PF02875"/>
    </source>
</evidence>
<keyword evidence="3 10" id="KW-0132">Cell division</keyword>
<dbReference type="Proteomes" id="UP000663923">
    <property type="component" value="Chromosome"/>
</dbReference>
<evidence type="ECO:0000313" key="15">
    <source>
        <dbReference type="EMBL" id="QTD55562.1"/>
    </source>
</evidence>
<comment type="catalytic activity">
    <reaction evidence="10 11">
        <text>D-alanyl-D-alanine + UDP-N-acetyl-alpha-D-muramoyl-L-alanyl-gamma-D-glutamyl-meso-2,6-diaminopimelate + ATP = UDP-N-acetyl-alpha-D-muramoyl-L-alanyl-gamma-D-glutamyl-meso-2,6-diaminopimeloyl-D-alanyl-D-alanine + ADP + phosphate + H(+)</text>
        <dbReference type="Rhea" id="RHEA:28374"/>
        <dbReference type="ChEBI" id="CHEBI:15378"/>
        <dbReference type="ChEBI" id="CHEBI:30616"/>
        <dbReference type="ChEBI" id="CHEBI:43474"/>
        <dbReference type="ChEBI" id="CHEBI:57822"/>
        <dbReference type="ChEBI" id="CHEBI:61386"/>
        <dbReference type="ChEBI" id="CHEBI:83905"/>
        <dbReference type="ChEBI" id="CHEBI:456216"/>
        <dbReference type="EC" id="6.3.2.10"/>
    </reaction>
</comment>
<evidence type="ECO:0000256" key="3">
    <source>
        <dbReference type="ARBA" id="ARBA00022618"/>
    </source>
</evidence>
<dbReference type="Pfam" id="PF01225">
    <property type="entry name" value="Mur_ligase"/>
    <property type="match status" value="1"/>
</dbReference>
<protein>
    <recommendedName>
        <fullName evidence="10 11">UDP-N-acetylmuramoyl-tripeptide--D-alanyl-D-alanine ligase</fullName>
        <ecNumber evidence="10 11">6.3.2.10</ecNumber>
    </recommendedName>
    <alternativeName>
        <fullName evidence="10">D-alanyl-D-alanine-adding enzyme</fullName>
    </alternativeName>
</protein>
<dbReference type="EC" id="6.3.2.10" evidence="10 11"/>
<keyword evidence="1 10" id="KW-0963">Cytoplasm</keyword>
<comment type="caution">
    <text evidence="10">Lacks conserved residue(s) required for the propagation of feature annotation.</text>
</comment>
<comment type="function">
    <text evidence="10 11">Involved in cell wall formation. Catalyzes the final step in the synthesis of UDP-N-acetylmuramoyl-pentapeptide, the precursor of murein.</text>
</comment>
<feature type="domain" description="Mur ligase central" evidence="14">
    <location>
        <begin position="103"/>
        <end position="299"/>
    </location>
</feature>
<dbReference type="Gene3D" id="3.40.1190.10">
    <property type="entry name" value="Mur-like, catalytic domain"/>
    <property type="match status" value="1"/>
</dbReference>
<evidence type="ECO:0000256" key="5">
    <source>
        <dbReference type="ARBA" id="ARBA00022840"/>
    </source>
</evidence>
<dbReference type="NCBIfam" id="TIGR01143">
    <property type="entry name" value="murF"/>
    <property type="match status" value="1"/>
</dbReference>
<comment type="similarity">
    <text evidence="10">Belongs to the MurCDEF family. MurF subfamily.</text>
</comment>
<reference evidence="15 16" key="1">
    <citation type="submission" date="2021-03" db="EMBL/GenBank/DDBJ databases">
        <title>Complete genome of Parasphingorhabdus_sp.JHSY0214.</title>
        <authorList>
            <person name="Yoo J.H."/>
            <person name="Bae J.W."/>
        </authorList>
    </citation>
    <scope>NUCLEOTIDE SEQUENCE [LARGE SCALE GENOMIC DNA]</scope>
    <source>
        <strain evidence="15 16">JHSY0214</strain>
    </source>
</reference>
<evidence type="ECO:0000256" key="1">
    <source>
        <dbReference type="ARBA" id="ARBA00022490"/>
    </source>
</evidence>
<dbReference type="InterPro" id="IPR036615">
    <property type="entry name" value="Mur_ligase_C_dom_sf"/>
</dbReference>
<keyword evidence="4 10" id="KW-0547">Nucleotide-binding</keyword>
<evidence type="ECO:0000256" key="4">
    <source>
        <dbReference type="ARBA" id="ARBA00022741"/>
    </source>
</evidence>
<keyword evidence="7 10" id="KW-0573">Peptidoglycan synthesis</keyword>
<keyword evidence="9 10" id="KW-0961">Cell wall biogenesis/degradation</keyword>
<dbReference type="Gene3D" id="3.40.1390.10">
    <property type="entry name" value="MurE/MurF, N-terminal domain"/>
    <property type="match status" value="1"/>
</dbReference>
<comment type="subcellular location">
    <subcellularLocation>
        <location evidence="10 11">Cytoplasm</location>
    </subcellularLocation>
</comment>
<evidence type="ECO:0000256" key="11">
    <source>
        <dbReference type="RuleBase" id="RU004136"/>
    </source>
</evidence>
<evidence type="ECO:0000256" key="9">
    <source>
        <dbReference type="ARBA" id="ARBA00023316"/>
    </source>
</evidence>
<evidence type="ECO:0000256" key="6">
    <source>
        <dbReference type="ARBA" id="ARBA00022960"/>
    </source>
</evidence>
<keyword evidence="2 10" id="KW-0436">Ligase</keyword>
<evidence type="ECO:0000256" key="8">
    <source>
        <dbReference type="ARBA" id="ARBA00023306"/>
    </source>
</evidence>
<organism evidence="15 16">
    <name type="scientific">Parasphingorhabdus cellanae</name>
    <dbReference type="NCBI Taxonomy" id="2806553"/>
    <lineage>
        <taxon>Bacteria</taxon>
        <taxon>Pseudomonadati</taxon>
        <taxon>Pseudomonadota</taxon>
        <taxon>Alphaproteobacteria</taxon>
        <taxon>Sphingomonadales</taxon>
        <taxon>Sphingomonadaceae</taxon>
        <taxon>Parasphingorhabdus</taxon>
    </lineage>
</organism>
<dbReference type="Gene3D" id="3.90.190.20">
    <property type="entry name" value="Mur ligase, C-terminal domain"/>
    <property type="match status" value="1"/>
</dbReference>
<evidence type="ECO:0000256" key="2">
    <source>
        <dbReference type="ARBA" id="ARBA00022598"/>
    </source>
</evidence>
<dbReference type="SUPFAM" id="SSF63418">
    <property type="entry name" value="MurE/MurF N-terminal domain"/>
    <property type="match status" value="1"/>
</dbReference>
<proteinExistence type="inferred from homology"/>
<dbReference type="InterPro" id="IPR000713">
    <property type="entry name" value="Mur_ligase_N"/>
</dbReference>
<evidence type="ECO:0000259" key="12">
    <source>
        <dbReference type="Pfam" id="PF01225"/>
    </source>
</evidence>
<dbReference type="InterPro" id="IPR036565">
    <property type="entry name" value="Mur-like_cat_sf"/>
</dbReference>
<dbReference type="Pfam" id="PF08245">
    <property type="entry name" value="Mur_ligase_M"/>
    <property type="match status" value="1"/>
</dbReference>
<keyword evidence="8 10" id="KW-0131">Cell cycle</keyword>
<dbReference type="SUPFAM" id="SSF53623">
    <property type="entry name" value="MurD-like peptide ligases, catalytic domain"/>
    <property type="match status" value="1"/>
</dbReference>
<dbReference type="HAMAP" id="MF_02019">
    <property type="entry name" value="MurF"/>
    <property type="match status" value="1"/>
</dbReference>
<name>A0ABX7T4V0_9SPHN</name>
<dbReference type="InterPro" id="IPR035911">
    <property type="entry name" value="MurE/MurF_N"/>
</dbReference>
<gene>
    <name evidence="10 15" type="primary">murF</name>
    <name evidence="15" type="ORF">J4G78_15370</name>
</gene>
<feature type="domain" description="Mur ligase C-terminal" evidence="13">
    <location>
        <begin position="336"/>
        <end position="461"/>
    </location>
</feature>
<dbReference type="EMBL" id="CP071794">
    <property type="protein sequence ID" value="QTD55562.1"/>
    <property type="molecule type" value="Genomic_DNA"/>
</dbReference>
<sequence length="478" mass="50073">MTALWTSSAIAQSVQGAVSADFEVNGVAFDSREIGSGDLFFALKGEQSDGHLYVDNIYAAGGAGAVVSQPVDGPHILVSDTTKALNQLAIASRARTDAKIIGVTGSVGKTGTKEALFAALNRASMGKAHRSVKSYNNHVGVPLSLSRMPAECQYGIFEMGMNHAGELAQLTRLVRPDVAIITAIAPAHIGHFSGVEAIADAKAEIFQGLTHEGAAIIPYDSPHYERLRKAALRSTKKVVSFGFDEQADVRAIDVVPAQGGGSLVTASFRDDGDGDRSLCFTVAEPGKHWVSNALAILAAVRAVGGDLASAGLALAELTGLDGRGKRHQIELKDGGEALLIDESYNANPVSMKATLDQLSNESCRGKKIVVLGAMGELGDKAQAYHEALADDVIASGAEVIILVGDEMVHAQAQLLELVSEQLDHVREISHVAGSSEAVTKTILAEVTKKISDEDILLIKGSNYLGLAKVVSALVSGEY</sequence>
<keyword evidence="16" id="KW-1185">Reference proteome</keyword>
<keyword evidence="5 10" id="KW-0067">ATP-binding</keyword>
<dbReference type="InterPro" id="IPR013221">
    <property type="entry name" value="Mur_ligase_cen"/>
</dbReference>
<evidence type="ECO:0000313" key="16">
    <source>
        <dbReference type="Proteomes" id="UP000663923"/>
    </source>
</evidence>
<evidence type="ECO:0000256" key="7">
    <source>
        <dbReference type="ARBA" id="ARBA00022984"/>
    </source>
</evidence>
<keyword evidence="6 10" id="KW-0133">Cell shape</keyword>
<dbReference type="PANTHER" id="PTHR43024:SF1">
    <property type="entry name" value="UDP-N-ACETYLMURAMOYL-TRIPEPTIDE--D-ALANYL-D-ALANINE LIGASE"/>
    <property type="match status" value="1"/>
</dbReference>
<comment type="pathway">
    <text evidence="10 11">Cell wall biogenesis; peptidoglycan biosynthesis.</text>
</comment>
<dbReference type="RefSeq" id="WP_207987398.1">
    <property type="nucleotide sequence ID" value="NZ_CP071794.1"/>
</dbReference>
<dbReference type="InterPro" id="IPR004101">
    <property type="entry name" value="Mur_ligase_C"/>
</dbReference>
<evidence type="ECO:0000256" key="10">
    <source>
        <dbReference type="HAMAP-Rule" id="MF_02019"/>
    </source>
</evidence>
<dbReference type="InterPro" id="IPR051046">
    <property type="entry name" value="MurCDEF_CellWall_CoF430Synth"/>
</dbReference>
<dbReference type="SUPFAM" id="SSF53244">
    <property type="entry name" value="MurD-like peptide ligases, peptide-binding domain"/>
    <property type="match status" value="1"/>
</dbReference>
<dbReference type="GO" id="GO:0016874">
    <property type="term" value="F:ligase activity"/>
    <property type="evidence" value="ECO:0007669"/>
    <property type="project" value="UniProtKB-KW"/>
</dbReference>
<dbReference type="Pfam" id="PF02875">
    <property type="entry name" value="Mur_ligase_C"/>
    <property type="match status" value="1"/>
</dbReference>
<dbReference type="InterPro" id="IPR005863">
    <property type="entry name" value="UDP-N-AcMur_synth"/>
</dbReference>
<feature type="domain" description="Mur ligase N-terminal catalytic" evidence="12">
    <location>
        <begin position="24"/>
        <end position="69"/>
    </location>
</feature>
<accession>A0ABX7T4V0</accession>